<organism evidence="4 5">
    <name type="scientific">Trichoglossum hirsutum</name>
    <dbReference type="NCBI Taxonomy" id="265104"/>
    <lineage>
        <taxon>Eukaryota</taxon>
        <taxon>Fungi</taxon>
        <taxon>Dikarya</taxon>
        <taxon>Ascomycota</taxon>
        <taxon>Pezizomycotina</taxon>
        <taxon>Geoglossomycetes</taxon>
        <taxon>Geoglossales</taxon>
        <taxon>Geoglossaceae</taxon>
        <taxon>Trichoglossum</taxon>
    </lineage>
</organism>
<feature type="transmembrane region" description="Helical" evidence="2">
    <location>
        <begin position="401"/>
        <end position="426"/>
    </location>
</feature>
<dbReference type="EMBL" id="JAGHQM010000767">
    <property type="protein sequence ID" value="KAH0558694.1"/>
    <property type="molecule type" value="Genomic_DNA"/>
</dbReference>
<evidence type="ECO:0000256" key="2">
    <source>
        <dbReference type="SAM" id="Phobius"/>
    </source>
</evidence>
<gene>
    <name evidence="4" type="ORF">GP486_004657</name>
</gene>
<protein>
    <recommendedName>
        <fullName evidence="3">Peptidase A1 domain-containing protein</fullName>
    </recommendedName>
</protein>
<dbReference type="SUPFAM" id="SSF50630">
    <property type="entry name" value="Acid proteases"/>
    <property type="match status" value="1"/>
</dbReference>
<proteinExistence type="predicted"/>
<reference evidence="4" key="1">
    <citation type="submission" date="2021-03" db="EMBL/GenBank/DDBJ databases">
        <title>Comparative genomics and phylogenomic investigation of the class Geoglossomycetes provide insights into ecological specialization and systematics.</title>
        <authorList>
            <person name="Melie T."/>
            <person name="Pirro S."/>
            <person name="Miller A.N."/>
            <person name="Quandt A."/>
        </authorList>
    </citation>
    <scope>NUCLEOTIDE SEQUENCE</scope>
    <source>
        <strain evidence="4">CAQ_001_2017</strain>
    </source>
</reference>
<dbReference type="InterPro" id="IPR033121">
    <property type="entry name" value="PEPTIDASE_A1"/>
</dbReference>
<comment type="caution">
    <text evidence="4">The sequence shown here is derived from an EMBL/GenBank/DDBJ whole genome shotgun (WGS) entry which is preliminary data.</text>
</comment>
<keyword evidence="5" id="KW-1185">Reference proteome</keyword>
<dbReference type="PROSITE" id="PS51767">
    <property type="entry name" value="PEPTIDASE_A1"/>
    <property type="match status" value="1"/>
</dbReference>
<keyword evidence="2" id="KW-0472">Membrane</keyword>
<evidence type="ECO:0000259" key="3">
    <source>
        <dbReference type="PROSITE" id="PS51767"/>
    </source>
</evidence>
<keyword evidence="2" id="KW-1133">Transmembrane helix</keyword>
<evidence type="ECO:0000313" key="4">
    <source>
        <dbReference type="EMBL" id="KAH0558694.1"/>
    </source>
</evidence>
<sequence length="518" mass="55758">MQVGTPPKAFAFEVSRTFNDTTLFAAAGSCKPVTSGKCIASKGGIFDLTTSSTFRSDNLLTSTAPFLEPTVNLSKFTWGRDILSGAPDLTLKDFPLAVSSDGSTPNFNLLSFGRNSTFFDALISQKRIPSRTWSLFYGLIGDSDDTQMDGNLVLGGFDSEKIGSDKALVQNVRPTYASAGCGSGMVVTLSDILMTVPNGGTVSILRGSLGTSKDVCLLPAYPVINLPGPVWDAFQANAGGDSLFVKAASGPYAISRSVGIFPGGMLGYAANASKSYTGNITFVFTPDVSITIPSHQFVRKDWFYDDDGHLYDYNSSFRVYRLSKLEQGSANDIPIFGQPFFTGAYLQVDEEKGNFRLSTNRLVSQENITAINSSSCAAVDITPSSTTSPAQPSPGRRPSYLTVPTVIGIVVCVVFTASVIAGTWFWRRRAARRVAQDKEEVSTAYGGKSELADDGIPRPPVELDTQDSWLPKAKIQELPAVIPGEREGRGGRSELPNYVRRDVEGLSELQAIRARVRP</sequence>
<accession>A0A9P8LAS4</accession>
<name>A0A9P8LAS4_9PEZI</name>
<feature type="domain" description="Peptidase A1" evidence="3">
    <location>
        <begin position="1"/>
        <end position="358"/>
    </location>
</feature>
<dbReference type="AlphaFoldDB" id="A0A9P8LAS4"/>
<evidence type="ECO:0000256" key="1">
    <source>
        <dbReference type="SAM" id="MobiDB-lite"/>
    </source>
</evidence>
<evidence type="ECO:0000313" key="5">
    <source>
        <dbReference type="Proteomes" id="UP000750711"/>
    </source>
</evidence>
<dbReference type="Gene3D" id="2.40.70.10">
    <property type="entry name" value="Acid Proteases"/>
    <property type="match status" value="2"/>
</dbReference>
<keyword evidence="2" id="KW-0812">Transmembrane</keyword>
<dbReference type="Pfam" id="PF03229">
    <property type="entry name" value="Alpha_GJ"/>
    <property type="match status" value="1"/>
</dbReference>
<feature type="region of interest" description="Disordered" evidence="1">
    <location>
        <begin position="437"/>
        <end position="458"/>
    </location>
</feature>
<dbReference type="Proteomes" id="UP000750711">
    <property type="component" value="Unassembled WGS sequence"/>
</dbReference>
<dbReference type="InterPro" id="IPR004913">
    <property type="entry name" value="Herpes_gJ"/>
</dbReference>
<dbReference type="InterPro" id="IPR021109">
    <property type="entry name" value="Peptidase_aspartic_dom_sf"/>
</dbReference>